<dbReference type="Gene3D" id="1.25.10.10">
    <property type="entry name" value="Leucine-rich Repeat Variant"/>
    <property type="match status" value="2"/>
</dbReference>
<organism evidence="10 11">
    <name type="scientific">Taphrina deformans (strain PYCC 5710 / ATCC 11124 / CBS 356.35 / IMI 108563 / JCM 9778 / NBRC 8474)</name>
    <name type="common">Peach leaf curl fungus</name>
    <name type="synonym">Lalaria deformans</name>
    <dbReference type="NCBI Taxonomy" id="1097556"/>
    <lineage>
        <taxon>Eukaryota</taxon>
        <taxon>Fungi</taxon>
        <taxon>Dikarya</taxon>
        <taxon>Ascomycota</taxon>
        <taxon>Taphrinomycotina</taxon>
        <taxon>Taphrinomycetes</taxon>
        <taxon>Taphrinales</taxon>
        <taxon>Taphrinaceae</taxon>
        <taxon>Taphrina</taxon>
    </lineage>
</organism>
<protein>
    <recommendedName>
        <fullName evidence="3 8">U3 small nucleolar RNA-associated protein 10</fullName>
    </recommendedName>
</protein>
<keyword evidence="11" id="KW-1185">Reference proteome</keyword>
<evidence type="ECO:0000256" key="6">
    <source>
        <dbReference type="ARBA" id="ARBA00023242"/>
    </source>
</evidence>
<proteinExistence type="inferred from homology"/>
<dbReference type="Proteomes" id="UP000013776">
    <property type="component" value="Unassembled WGS sequence"/>
</dbReference>
<dbReference type="GO" id="GO:0034455">
    <property type="term" value="C:t-UTP complex"/>
    <property type="evidence" value="ECO:0007669"/>
    <property type="project" value="TreeGrafter"/>
</dbReference>
<evidence type="ECO:0000256" key="4">
    <source>
        <dbReference type="ARBA" id="ARBA00022517"/>
    </source>
</evidence>
<dbReference type="GO" id="GO:0032040">
    <property type="term" value="C:small-subunit processome"/>
    <property type="evidence" value="ECO:0007669"/>
    <property type="project" value="TreeGrafter"/>
</dbReference>
<keyword evidence="4 8" id="KW-0690">Ribosome biogenesis</keyword>
<comment type="caution">
    <text evidence="10">The sequence shown here is derived from an EMBL/GenBank/DDBJ whole genome shotgun (WGS) entry which is preliminary data.</text>
</comment>
<dbReference type="GO" id="GO:0000462">
    <property type="term" value="P:maturation of SSU-rRNA from tricistronic rRNA transcript (SSU-rRNA, 5.8S rRNA, LSU-rRNA)"/>
    <property type="evidence" value="ECO:0007669"/>
    <property type="project" value="TreeGrafter"/>
</dbReference>
<evidence type="ECO:0000256" key="8">
    <source>
        <dbReference type="RuleBase" id="RU367065"/>
    </source>
</evidence>
<dbReference type="SMART" id="SM01036">
    <property type="entry name" value="BP28CT"/>
    <property type="match status" value="1"/>
</dbReference>
<keyword evidence="6 8" id="KW-0539">Nucleus</keyword>
<dbReference type="VEuPathDB" id="FungiDB:TAPDE_001978"/>
<evidence type="ECO:0000259" key="9">
    <source>
        <dbReference type="SMART" id="SM01036"/>
    </source>
</evidence>
<evidence type="ECO:0000313" key="10">
    <source>
        <dbReference type="EMBL" id="CCG82051.1"/>
    </source>
</evidence>
<keyword evidence="7 8" id="KW-0687">Ribonucleoprotein</keyword>
<dbReference type="SUPFAM" id="SSF48371">
    <property type="entry name" value="ARM repeat"/>
    <property type="match status" value="2"/>
</dbReference>
<dbReference type="EMBL" id="CAHR02000069">
    <property type="protein sequence ID" value="CCG82051.1"/>
    <property type="molecule type" value="Genomic_DNA"/>
</dbReference>
<evidence type="ECO:0000313" key="11">
    <source>
        <dbReference type="Proteomes" id="UP000013776"/>
    </source>
</evidence>
<comment type="subunit">
    <text evidence="8">Component of the ribosomal small subunit (SSU) processome.</text>
</comment>
<dbReference type="InterPro" id="IPR056473">
    <property type="entry name" value="HEAT_Utp10/HEAT1"/>
</dbReference>
<dbReference type="GO" id="GO:0030686">
    <property type="term" value="C:90S preribosome"/>
    <property type="evidence" value="ECO:0007669"/>
    <property type="project" value="TreeGrafter"/>
</dbReference>
<dbReference type="InterPro" id="IPR016024">
    <property type="entry name" value="ARM-type_fold"/>
</dbReference>
<keyword evidence="5 8" id="KW-0698">rRNA processing</keyword>
<dbReference type="InterPro" id="IPR012954">
    <property type="entry name" value="BP28_C_dom"/>
</dbReference>
<dbReference type="InterPro" id="IPR022125">
    <property type="entry name" value="U3snoRNP10_N"/>
</dbReference>
<reference evidence="10 11" key="1">
    <citation type="journal article" date="2013" name="MBio">
        <title>Genome sequencing of the plant pathogen Taphrina deformans, the causal agent of peach leaf curl.</title>
        <authorList>
            <person name="Cisse O.H."/>
            <person name="Almeida J.M.G.C.F."/>
            <person name="Fonseca A."/>
            <person name="Kumar A.A."/>
            <person name="Salojaervi J."/>
            <person name="Overmyer K."/>
            <person name="Hauser P.M."/>
            <person name="Pagni M."/>
        </authorList>
    </citation>
    <scope>NUCLEOTIDE SEQUENCE [LARGE SCALE GENOMIC DNA]</scope>
    <source>
        <strain evidence="11">PYCC 5710 / ATCC 11124 / CBS 356.35 / IMI 108563 / JCM 9778 / NBRC 8474</strain>
    </source>
</reference>
<feature type="domain" description="BP28 C-terminal" evidence="9">
    <location>
        <begin position="1443"/>
        <end position="1590"/>
    </location>
</feature>
<evidence type="ECO:0000256" key="1">
    <source>
        <dbReference type="ARBA" id="ARBA00004604"/>
    </source>
</evidence>
<name>R4XCF5_TAPDE</name>
<evidence type="ECO:0000256" key="5">
    <source>
        <dbReference type="ARBA" id="ARBA00022552"/>
    </source>
</evidence>
<comment type="similarity">
    <text evidence="2 8">Belongs to the HEATR1/UTP10 family.</text>
</comment>
<dbReference type="InterPro" id="IPR011989">
    <property type="entry name" value="ARM-like"/>
</dbReference>
<dbReference type="InterPro" id="IPR040191">
    <property type="entry name" value="UTP10"/>
</dbReference>
<comment type="function">
    <text evidence="8">Involved in nucleolar processing of pre-18S ribosomal RNA.</text>
</comment>
<evidence type="ECO:0000256" key="2">
    <source>
        <dbReference type="ARBA" id="ARBA00010559"/>
    </source>
</evidence>
<evidence type="ECO:0000256" key="7">
    <source>
        <dbReference type="ARBA" id="ARBA00023274"/>
    </source>
</evidence>
<dbReference type="Pfam" id="PF23243">
    <property type="entry name" value="HEAT_HEATR1"/>
    <property type="match status" value="1"/>
</dbReference>
<dbReference type="GO" id="GO:0045943">
    <property type="term" value="P:positive regulation of transcription by RNA polymerase I"/>
    <property type="evidence" value="ECO:0007669"/>
    <property type="project" value="TreeGrafter"/>
</dbReference>
<dbReference type="STRING" id="1097556.R4XCF5"/>
<dbReference type="GO" id="GO:0030515">
    <property type="term" value="F:snoRNA binding"/>
    <property type="evidence" value="ECO:0007669"/>
    <property type="project" value="TreeGrafter"/>
</dbReference>
<dbReference type="OrthoDB" id="31183at2759"/>
<evidence type="ECO:0000256" key="3">
    <source>
        <dbReference type="ARBA" id="ARBA00015399"/>
    </source>
</evidence>
<dbReference type="PANTHER" id="PTHR13457">
    <property type="entry name" value="BAP28"/>
    <property type="match status" value="1"/>
</dbReference>
<dbReference type="PANTHER" id="PTHR13457:SF1">
    <property type="entry name" value="HEAT REPEAT-CONTAINING PROTEIN 1"/>
    <property type="match status" value="1"/>
</dbReference>
<dbReference type="Pfam" id="PF08146">
    <property type="entry name" value="BP28CT"/>
    <property type="match status" value="1"/>
</dbReference>
<gene>
    <name evidence="10" type="ORF">TAPDE_001978</name>
</gene>
<comment type="subcellular location">
    <subcellularLocation>
        <location evidence="1 8">Nucleus</location>
        <location evidence="1 8">Nucleolus</location>
    </subcellularLocation>
</comment>
<accession>R4XCF5</accession>
<dbReference type="eggNOG" id="KOG1837">
    <property type="taxonomic scope" value="Eukaryota"/>
</dbReference>
<dbReference type="Pfam" id="PF12397">
    <property type="entry name" value="U3snoRNP10"/>
    <property type="match status" value="1"/>
</dbReference>
<sequence>MATSLAQQLQGIRQTASNINFQKRKRVASLIFDASEAADQDLDQVFAIASNGYEELITHNAKLSTFSRTIFAEESRTVDRYTQTKEENKSLDKNISAFIRAVAPFFLLRSTHKCLEWLIRRFDIHVHLAQELILAFMPFHTTSIFVKLLATIELPPAWTFLGAAKKAAETPSVFLFVKSFVKIRPTLAIYLDYVQKIVQKEQGFHAMISQFADISVRTISIMRDDSVSEDTILSGFLPYVGEALSMKSHAEYQVANYMVLTVLSASRSISETANAALMQALSSGLSKESQKSGLICLAQLCQTQEGYAALSREVFLSLKQLSNVSDLLINMAEKYRADKLLTAYCLSLVEEATPEALQVIQKLTDSGRVSVVTVLTSISHKVLASADYPEFRVASTSFFERLQDQPKFTQTLKVFYDSFDSKLDDLELALQITLDLPMDTDIKPKVRRQSSANPPVSLDDDIAELPNLSSGQNYLSTPDVRRIINVLQAATSVARFDDVLASPVINSNSDIRLSFLVRAALSSNDVRTQVCALEKITDICRQPDAPDYQALIPAVISLLSSKASEVRLRSIDLAQVLHDNSTHKSKTIWGIDNLYGPDHSAGLKWLSSTDVQLLLEQVILANRGECALDHKIIYASVGKALTTHGHKGKDLSHRVALSHFLASHINCSPVMKISLKLLLCFDKIDSPTAAKTKAVLPALEAWISDLAVHQSQARLELIDPVVVQKLLVQQVAPTEHGPGTALLMKVVEDQDDDFGPAVIQWLATIFASLKKDTKIAFIRCLIEAIINGPSQISRQALSSIENIQVSSEIYAQMMSEIDLSLSSTRLSTPMKKVKTSVPAASPDHGLRRFTQLLEVLERDENKHSELLPILFVKLGDLVLIENESTVSVSYTEQLLLSCMYPMVDSGRFDPSTTRIDILINCIRGSSSPQVHNRALLLVAALAESAPEQVLHGLMPIFTFMGANILRQDDGFSAHVIESTIQRVIPPLLRSLGEEAQNRILGSAGILRSFVDAFPHIPKHRRNKLFSVLVQTLGEDVFLAPLLAIFAEKRASLSSKTKSGESQQSYMEFILSLLRQFSVASQLSALHGLIELAREIPESCESIGDEKTLLNYMNSTDSSLAKLKTSIVSIIGGHFASKKVRAEFQIYANDSEWPDRAKFISIVESLLKACEDFGDSTDALDQALDALDRAITLLPVTLFQVVVHDLLENRKDEYLRIKALDIITSRASSSETADEQSRSSFHALVEQIASLVQSDTSATLLCSSWQCISTIGRKFGKSQPSSFAFVVEKVIGDCGLRNNELIVRVSSIECLTTLVVVLGPRIIPNLEKFMPVVLQGFSKQSRDEDADLVPLATVSLLESLVKTIPSFLTPHTQVMMEKSVDFSFATEELTSDKRALLSTIALNMPTRNVLQALAATWDKCYKSGKKSLMALVSVIEETIENSERKVVTGAAKEILTLFLQALDLRRKANAWDAKGIEQVEKRIIAAFLKLVLKLNDSTFRPLFVKLRDWALAELVDKDATGLQCRRITFFNFFSQFCGTFKSIVLNYFNYVNEDILELLSVAGDTTIVPRRLWAGIINSLTHGFSSDNEDFWRSADKFDRFAPALTDQLEYAETYPVLTTLIPAIVELTAATPSDEHFKLINTQVLQGFRAEKPSVRSAAVTTADKLSARLGDEWLAMLPQTVPFIAEALEDEDERVEKQTHALALTIEKFLGESLDTYLR</sequence>